<keyword evidence="10" id="KW-1185">Reference proteome</keyword>
<dbReference type="GO" id="GO:0016614">
    <property type="term" value="F:oxidoreductase activity, acting on CH-OH group of donors"/>
    <property type="evidence" value="ECO:0007669"/>
    <property type="project" value="InterPro"/>
</dbReference>
<comment type="similarity">
    <text evidence="2 6">Belongs to the GMC oxidoreductase family.</text>
</comment>
<sequence length="169" mass="17935">MSTMKALLALIALPLATAYNCRSTSAGGYDYIVVGGGTSGLVVAKRLSEDPCVSVLVIEAGDSVENNVNVTSPLAYGYAFGTAIDYQYQTVNQTYAGGATKTIRAGKALGGTTTINGMAYTRAEIPQIDAWEKIGNEGWNWDTLLPYYLKSELFQVPSAERAKDGSLTS</sequence>
<comment type="cofactor">
    <cofactor evidence="1">
        <name>FAD</name>
        <dbReference type="ChEBI" id="CHEBI:57692"/>
    </cofactor>
</comment>
<gene>
    <name evidence="9" type="ORF">DNG_04289</name>
</gene>
<evidence type="ECO:0000256" key="7">
    <source>
        <dbReference type="SAM" id="SignalP"/>
    </source>
</evidence>
<comment type="caution">
    <text evidence="9">The sequence shown here is derived from an EMBL/GenBank/DDBJ whole genome shotgun (WGS) entry which is preliminary data.</text>
</comment>
<dbReference type="GO" id="GO:0050660">
    <property type="term" value="F:flavin adenine dinucleotide binding"/>
    <property type="evidence" value="ECO:0007669"/>
    <property type="project" value="InterPro"/>
</dbReference>
<keyword evidence="5" id="KW-0560">Oxidoreductase</keyword>
<evidence type="ECO:0000259" key="8">
    <source>
        <dbReference type="PROSITE" id="PS00623"/>
    </source>
</evidence>
<dbReference type="InterPro" id="IPR012132">
    <property type="entry name" value="GMC_OxRdtase"/>
</dbReference>
<feature type="domain" description="Glucose-methanol-choline oxidoreductase N-terminal" evidence="8">
    <location>
        <begin position="106"/>
        <end position="129"/>
    </location>
</feature>
<proteinExistence type="inferred from homology"/>
<evidence type="ECO:0000256" key="6">
    <source>
        <dbReference type="RuleBase" id="RU003968"/>
    </source>
</evidence>
<dbReference type="InterPro" id="IPR036188">
    <property type="entry name" value="FAD/NAD-bd_sf"/>
</dbReference>
<evidence type="ECO:0000256" key="2">
    <source>
        <dbReference type="ARBA" id="ARBA00010790"/>
    </source>
</evidence>
<evidence type="ECO:0000313" key="9">
    <source>
        <dbReference type="EMBL" id="SPO01615.1"/>
    </source>
</evidence>
<dbReference type="SUPFAM" id="SSF51905">
    <property type="entry name" value="FAD/NAD(P)-binding domain"/>
    <property type="match status" value="1"/>
</dbReference>
<dbReference type="PROSITE" id="PS00623">
    <property type="entry name" value="GMC_OXRED_1"/>
    <property type="match status" value="1"/>
</dbReference>
<protein>
    <submittedName>
        <fullName evidence="9">Related to alcohol oxidase</fullName>
    </submittedName>
</protein>
<evidence type="ECO:0000313" key="10">
    <source>
        <dbReference type="Proteomes" id="UP001187682"/>
    </source>
</evidence>
<evidence type="ECO:0000256" key="4">
    <source>
        <dbReference type="ARBA" id="ARBA00022827"/>
    </source>
</evidence>
<dbReference type="Proteomes" id="UP001187682">
    <property type="component" value="Unassembled WGS sequence"/>
</dbReference>
<evidence type="ECO:0000256" key="5">
    <source>
        <dbReference type="ARBA" id="ARBA00023002"/>
    </source>
</evidence>
<evidence type="ECO:0000256" key="3">
    <source>
        <dbReference type="ARBA" id="ARBA00022630"/>
    </source>
</evidence>
<dbReference type="Pfam" id="PF00732">
    <property type="entry name" value="GMC_oxred_N"/>
    <property type="match status" value="1"/>
</dbReference>
<accession>A0AAE8MVS5</accession>
<dbReference type="PANTHER" id="PTHR11552">
    <property type="entry name" value="GLUCOSE-METHANOL-CHOLINE GMC OXIDOREDUCTASE"/>
    <property type="match status" value="1"/>
</dbReference>
<keyword evidence="3 6" id="KW-0285">Flavoprotein</keyword>
<keyword evidence="4 6" id="KW-0274">FAD</keyword>
<organism evidence="9 10">
    <name type="scientific">Cephalotrichum gorgonifer</name>
    <dbReference type="NCBI Taxonomy" id="2041049"/>
    <lineage>
        <taxon>Eukaryota</taxon>
        <taxon>Fungi</taxon>
        <taxon>Dikarya</taxon>
        <taxon>Ascomycota</taxon>
        <taxon>Pezizomycotina</taxon>
        <taxon>Sordariomycetes</taxon>
        <taxon>Hypocreomycetidae</taxon>
        <taxon>Microascales</taxon>
        <taxon>Microascaceae</taxon>
        <taxon>Cephalotrichum</taxon>
    </lineage>
</organism>
<dbReference type="EMBL" id="ONZQ02000005">
    <property type="protein sequence ID" value="SPO01615.1"/>
    <property type="molecule type" value="Genomic_DNA"/>
</dbReference>
<reference evidence="9" key="1">
    <citation type="submission" date="2018-03" db="EMBL/GenBank/DDBJ databases">
        <authorList>
            <person name="Guldener U."/>
        </authorList>
    </citation>
    <scope>NUCLEOTIDE SEQUENCE</scope>
</reference>
<dbReference type="PANTHER" id="PTHR11552:SF201">
    <property type="entry name" value="GLUCOSE-METHANOL-CHOLINE OXIDOREDUCTASE N-TERMINAL DOMAIN-CONTAINING PROTEIN"/>
    <property type="match status" value="1"/>
</dbReference>
<dbReference type="Gene3D" id="3.50.50.60">
    <property type="entry name" value="FAD/NAD(P)-binding domain"/>
    <property type="match status" value="1"/>
</dbReference>
<dbReference type="InterPro" id="IPR000172">
    <property type="entry name" value="GMC_OxRdtase_N"/>
</dbReference>
<evidence type="ECO:0000256" key="1">
    <source>
        <dbReference type="ARBA" id="ARBA00001974"/>
    </source>
</evidence>
<feature type="signal peptide" evidence="7">
    <location>
        <begin position="1"/>
        <end position="18"/>
    </location>
</feature>
<keyword evidence="7" id="KW-0732">Signal</keyword>
<feature type="chain" id="PRO_5042050660" evidence="7">
    <location>
        <begin position="19"/>
        <end position="169"/>
    </location>
</feature>
<dbReference type="AlphaFoldDB" id="A0AAE8MVS5"/>
<name>A0AAE8MVS5_9PEZI</name>